<sequence>MKDGKSAEKPARRESTIDLKIIMLEKRIEDLRWFLSIVSGFATVIIAVLALIFGLNFSAEKATLQEFRGEIKTEVNDFISKSGRPVLELKTITGKNGNGMIIDAWMVTENDKHRKVCFDYVIHNKGNGVSGPMFYKIYSNDIPFPEPDIDNTGYKYSTFADSDKFTPKQVFGNASMIYTSSIGVPSDFTETPKQAAVMIRIYYGNGEMTESNIVLQFKK</sequence>
<accession>I2PZ29</accession>
<dbReference type="EMBL" id="JH600068">
    <property type="protein sequence ID" value="EIG52785.1"/>
    <property type="molecule type" value="Genomic_DNA"/>
</dbReference>
<evidence type="ECO:0000256" key="1">
    <source>
        <dbReference type="SAM" id="Phobius"/>
    </source>
</evidence>
<dbReference type="OrthoDB" id="9840919at2"/>
<name>I2PZ29_9BACT</name>
<evidence type="ECO:0000313" key="2">
    <source>
        <dbReference type="EMBL" id="EIG52785.1"/>
    </source>
</evidence>
<keyword evidence="1" id="KW-1133">Transmembrane helix</keyword>
<feature type="transmembrane region" description="Helical" evidence="1">
    <location>
        <begin position="33"/>
        <end position="55"/>
    </location>
</feature>
<protein>
    <submittedName>
        <fullName evidence="2">Uncharacterized protein</fullName>
    </submittedName>
</protein>
<dbReference type="AlphaFoldDB" id="I2PZ29"/>
<reference evidence="2" key="1">
    <citation type="submission" date="2011-11" db="EMBL/GenBank/DDBJ databases">
        <title>Improved High-Quality Draft sequence of Desulfovibrio sp. U5L.</title>
        <authorList>
            <consortium name="US DOE Joint Genome Institute"/>
            <person name="Lucas S."/>
            <person name="Han J."/>
            <person name="Lapidus A."/>
            <person name="Cheng J.-F."/>
            <person name="Goodwin L."/>
            <person name="Pitluck S."/>
            <person name="Peters L."/>
            <person name="Ovchinnikova G."/>
            <person name="Held B."/>
            <person name="Detter J.C."/>
            <person name="Han C."/>
            <person name="Tapia R."/>
            <person name="Land M."/>
            <person name="Hauser L."/>
            <person name="Kyrpides N."/>
            <person name="Ivanova N."/>
            <person name="Pagani I."/>
            <person name="Gabster J."/>
            <person name="Walker C."/>
            <person name="Stolyar S."/>
            <person name="Stahl D."/>
            <person name="Arkin A."/>
            <person name="Dehal P."/>
            <person name="Hazen T."/>
            <person name="Woyke T."/>
        </authorList>
    </citation>
    <scope>NUCLEOTIDE SEQUENCE [LARGE SCALE GENOMIC DNA]</scope>
    <source>
        <strain evidence="2">U5L</strain>
    </source>
</reference>
<organism evidence="2">
    <name type="scientific">Desulfovibrio sp. U5L</name>
    <dbReference type="NCBI Taxonomy" id="596152"/>
    <lineage>
        <taxon>Bacteria</taxon>
        <taxon>Pseudomonadati</taxon>
        <taxon>Thermodesulfobacteriota</taxon>
        <taxon>Desulfovibrionia</taxon>
        <taxon>Desulfovibrionales</taxon>
        <taxon>Desulfovibrionaceae</taxon>
        <taxon>Desulfovibrio</taxon>
    </lineage>
</organism>
<proteinExistence type="predicted"/>
<dbReference type="HOGENOM" id="CLU_1259757_0_0_7"/>
<dbReference type="eggNOG" id="ENOG5034021">
    <property type="taxonomic scope" value="Bacteria"/>
</dbReference>
<gene>
    <name evidence="2" type="ORF">DesU5LDRAFT_1085</name>
</gene>
<keyword evidence="1" id="KW-0472">Membrane</keyword>
<keyword evidence="1" id="KW-0812">Transmembrane</keyword>